<proteinExistence type="predicted"/>
<feature type="compositionally biased region" description="Polar residues" evidence="1">
    <location>
        <begin position="23"/>
        <end position="40"/>
    </location>
</feature>
<evidence type="ECO:0000313" key="2">
    <source>
        <dbReference type="Proteomes" id="UP000036681"/>
    </source>
</evidence>
<dbReference type="Proteomes" id="UP000036681">
    <property type="component" value="Unplaced"/>
</dbReference>
<evidence type="ECO:0000256" key="1">
    <source>
        <dbReference type="SAM" id="MobiDB-lite"/>
    </source>
</evidence>
<accession>A0A0M3IGL6</accession>
<dbReference type="WBParaSite" id="ALUE_0001745901-mRNA-1">
    <property type="protein sequence ID" value="ALUE_0001745901-mRNA-1"/>
    <property type="gene ID" value="ALUE_0001745901"/>
</dbReference>
<feature type="region of interest" description="Disordered" evidence="1">
    <location>
        <begin position="1"/>
        <end position="113"/>
    </location>
</feature>
<reference evidence="3" key="1">
    <citation type="submission" date="2017-02" db="UniProtKB">
        <authorList>
            <consortium name="WormBaseParasite"/>
        </authorList>
    </citation>
    <scope>IDENTIFICATION</scope>
</reference>
<sequence>MEGDHRESNHISPQRESQENKAAATNTPDTESEETVSNKQTAEEKPANEAEACNESGEEEVIDEQPLGWDAGAEQAKEIEWGDLPPTNTQTQTASDNGASSWTNSNEQTEEKVGLVELSSVGPQAKSLKSLKVGCCVKCGRKSVFVKHEDE</sequence>
<evidence type="ECO:0000313" key="3">
    <source>
        <dbReference type="WBParaSite" id="ALUE_0001745901-mRNA-1"/>
    </source>
</evidence>
<name>A0A0M3IGL6_ASCLU</name>
<dbReference type="AlphaFoldDB" id="A0A0M3IGL6"/>
<keyword evidence="2" id="KW-1185">Reference proteome</keyword>
<organism evidence="2 3">
    <name type="scientific">Ascaris lumbricoides</name>
    <name type="common">Giant roundworm</name>
    <dbReference type="NCBI Taxonomy" id="6252"/>
    <lineage>
        <taxon>Eukaryota</taxon>
        <taxon>Metazoa</taxon>
        <taxon>Ecdysozoa</taxon>
        <taxon>Nematoda</taxon>
        <taxon>Chromadorea</taxon>
        <taxon>Rhabditida</taxon>
        <taxon>Spirurina</taxon>
        <taxon>Ascaridomorpha</taxon>
        <taxon>Ascaridoidea</taxon>
        <taxon>Ascarididae</taxon>
        <taxon>Ascaris</taxon>
    </lineage>
</organism>
<feature type="compositionally biased region" description="Polar residues" evidence="1">
    <location>
        <begin position="86"/>
        <end position="107"/>
    </location>
</feature>
<protein>
    <submittedName>
        <fullName evidence="3">C2H2-type domain-containing protein</fullName>
    </submittedName>
</protein>